<dbReference type="Proteomes" id="UP000199073">
    <property type="component" value="Unassembled WGS sequence"/>
</dbReference>
<reference evidence="5 6" key="1">
    <citation type="submission" date="2016-10" db="EMBL/GenBank/DDBJ databases">
        <authorList>
            <person name="de Groot N.N."/>
        </authorList>
    </citation>
    <scope>NUCLEOTIDE SEQUENCE [LARGE SCALE GENOMIC DNA]</scope>
    <source>
        <strain evidence="5 6">DSM 12130</strain>
    </source>
</reference>
<feature type="transmembrane region" description="Helical" evidence="4">
    <location>
        <begin position="239"/>
        <end position="257"/>
    </location>
</feature>
<protein>
    <submittedName>
        <fullName evidence="5">Major Facilitator Superfamily protein</fullName>
    </submittedName>
</protein>
<feature type="transmembrane region" description="Helical" evidence="4">
    <location>
        <begin position="76"/>
        <end position="97"/>
    </location>
</feature>
<evidence type="ECO:0000313" key="5">
    <source>
        <dbReference type="EMBL" id="SDP02681.1"/>
    </source>
</evidence>
<sequence length="389" mass="43493">MTSSITSRPIYLYLLVLSLCATGGLHAWRTLFDNFGVHVANLDGYHIGIIQSVRELPGLLALLFVYFLLFIREHKFALLSVMIMGIGIGITGFFPNFGGLLFTTLLMSTGFHYFETANQSLTLQYFSAAQAPLVFGRLRSRTSALNVGIGLFFIAGGPYLSYDFLYIFFGSLMVLAVLLVSFIDPSSTQIPVQKKKMIVKKKYWLFYLLTFLAGARRQIFVAFAVFLMVKKFDFSIQEIALLFLLNNVINYFLAPRIGRWVNSFGEQKILSVEYAGLLLVFCGYAFVTHPLAAAVLYIIDHLLFNFSIAIKTFFQKIAEPEDIAPSMAVGFTINHVAAVFLPALGGLLWLLDYRLVFLSASLLSLISLVAVQYISGQIAQRCDRQTVNS</sequence>
<evidence type="ECO:0000256" key="4">
    <source>
        <dbReference type="SAM" id="Phobius"/>
    </source>
</evidence>
<evidence type="ECO:0000256" key="1">
    <source>
        <dbReference type="ARBA" id="ARBA00022692"/>
    </source>
</evidence>
<dbReference type="Gene3D" id="1.20.1250.20">
    <property type="entry name" value="MFS general substrate transporter like domains"/>
    <property type="match status" value="1"/>
</dbReference>
<gene>
    <name evidence="5" type="ORF">SAMN05660330_01611</name>
</gene>
<name>A0A1H0PCE3_9BACT</name>
<keyword evidence="2 4" id="KW-1133">Transmembrane helix</keyword>
<keyword evidence="3 4" id="KW-0472">Membrane</keyword>
<evidence type="ECO:0000256" key="3">
    <source>
        <dbReference type="ARBA" id="ARBA00023136"/>
    </source>
</evidence>
<dbReference type="STRING" id="91360.SAMN05660330_01611"/>
<evidence type="ECO:0000256" key="2">
    <source>
        <dbReference type="ARBA" id="ARBA00022989"/>
    </source>
</evidence>
<feature type="transmembrane region" description="Helical" evidence="4">
    <location>
        <begin position="166"/>
        <end position="183"/>
    </location>
</feature>
<dbReference type="OrthoDB" id="9774288at2"/>
<proteinExistence type="predicted"/>
<dbReference type="AlphaFoldDB" id="A0A1H0PCE3"/>
<feature type="transmembrane region" description="Helical" evidence="4">
    <location>
        <begin position="49"/>
        <end position="69"/>
    </location>
</feature>
<dbReference type="SUPFAM" id="SSF103473">
    <property type="entry name" value="MFS general substrate transporter"/>
    <property type="match status" value="1"/>
</dbReference>
<dbReference type="Pfam" id="PF07690">
    <property type="entry name" value="MFS_1"/>
    <property type="match status" value="1"/>
</dbReference>
<evidence type="ECO:0000313" key="6">
    <source>
        <dbReference type="Proteomes" id="UP000199073"/>
    </source>
</evidence>
<feature type="transmembrane region" description="Helical" evidence="4">
    <location>
        <begin position="269"/>
        <end position="287"/>
    </location>
</feature>
<keyword evidence="6" id="KW-1185">Reference proteome</keyword>
<dbReference type="EMBL" id="FNJI01000009">
    <property type="protein sequence ID" value="SDP02681.1"/>
    <property type="molecule type" value="Genomic_DNA"/>
</dbReference>
<feature type="transmembrane region" description="Helical" evidence="4">
    <location>
        <begin position="204"/>
        <end position="227"/>
    </location>
</feature>
<dbReference type="RefSeq" id="WP_092221614.1">
    <property type="nucleotide sequence ID" value="NZ_FNJI01000009.1"/>
</dbReference>
<dbReference type="InterPro" id="IPR011701">
    <property type="entry name" value="MFS"/>
</dbReference>
<feature type="transmembrane region" description="Helical" evidence="4">
    <location>
        <begin position="355"/>
        <end position="374"/>
    </location>
</feature>
<dbReference type="GO" id="GO:0022857">
    <property type="term" value="F:transmembrane transporter activity"/>
    <property type="evidence" value="ECO:0007669"/>
    <property type="project" value="InterPro"/>
</dbReference>
<keyword evidence="1 4" id="KW-0812">Transmembrane</keyword>
<dbReference type="InterPro" id="IPR036259">
    <property type="entry name" value="MFS_trans_sf"/>
</dbReference>
<accession>A0A1H0PCE3</accession>
<feature type="transmembrane region" description="Helical" evidence="4">
    <location>
        <begin position="326"/>
        <end position="349"/>
    </location>
</feature>
<organism evidence="5 6">
    <name type="scientific">Desulforhopalus singaporensis</name>
    <dbReference type="NCBI Taxonomy" id="91360"/>
    <lineage>
        <taxon>Bacteria</taxon>
        <taxon>Pseudomonadati</taxon>
        <taxon>Thermodesulfobacteriota</taxon>
        <taxon>Desulfobulbia</taxon>
        <taxon>Desulfobulbales</taxon>
        <taxon>Desulfocapsaceae</taxon>
        <taxon>Desulforhopalus</taxon>
    </lineage>
</organism>
<feature type="transmembrane region" description="Helical" evidence="4">
    <location>
        <begin position="12"/>
        <end position="29"/>
    </location>
</feature>